<proteinExistence type="inferred from homology"/>
<dbReference type="EMBL" id="UYYG01000021">
    <property type="protein sequence ID" value="VDN51466.1"/>
    <property type="molecule type" value="Genomic_DNA"/>
</dbReference>
<dbReference type="SUPFAM" id="SSF48371">
    <property type="entry name" value="ARM repeat"/>
    <property type="match status" value="1"/>
</dbReference>
<organism evidence="4 6">
    <name type="scientific">Dracunculus medinensis</name>
    <name type="common">Guinea worm</name>
    <dbReference type="NCBI Taxonomy" id="318479"/>
    <lineage>
        <taxon>Eukaryota</taxon>
        <taxon>Metazoa</taxon>
        <taxon>Ecdysozoa</taxon>
        <taxon>Nematoda</taxon>
        <taxon>Chromadorea</taxon>
        <taxon>Rhabditida</taxon>
        <taxon>Spirurina</taxon>
        <taxon>Dracunculoidea</taxon>
        <taxon>Dracunculidae</taxon>
        <taxon>Dracunculus</taxon>
    </lineage>
</organism>
<keyword evidence="5" id="KW-1185">Reference proteome</keyword>
<dbReference type="InterPro" id="IPR025977">
    <property type="entry name" value="Cnd3_C"/>
</dbReference>
<name>A0A158Q593_DRAME</name>
<evidence type="ECO:0000313" key="4">
    <source>
        <dbReference type="Proteomes" id="UP000038040"/>
    </source>
</evidence>
<feature type="domain" description="Nuclear condensin complex subunit 3 C-terminal" evidence="2">
    <location>
        <begin position="335"/>
        <end position="505"/>
    </location>
</feature>
<gene>
    <name evidence="3" type="ORF">DME_LOCUS1439</name>
</gene>
<dbReference type="Gene3D" id="1.25.10.10">
    <property type="entry name" value="Leucine-rich Repeat Variant"/>
    <property type="match status" value="1"/>
</dbReference>
<dbReference type="Proteomes" id="UP000274756">
    <property type="component" value="Unassembled WGS sequence"/>
</dbReference>
<dbReference type="InterPro" id="IPR011989">
    <property type="entry name" value="ARM-like"/>
</dbReference>
<accession>A0A158Q593</accession>
<sequence length="666" mass="76103">MGTVGITRRSAVTQGGQVTNLNAKSVDGGVDYFLSSTRFAIEMVCAKQTEREKRKNCLKMIANLALELQYNGMPQLLFSLIGFCSEIDVALADRNASVRNAAVLKLINLDLMSLSVTQRMDIVRLLVFNKDSGCKMLNTRLFDKWLTMANHADDSASKKEPQKLSPLKLLYFLEPVEEEEVSRRFMNQLLTHCRELMLLTKVHLYKFVKVIIGQGDCFVVCSQNYKELLNKNSLSPFERANAIFFWQCLLEFCQLNSCTEADWFECKYLLLPTLRTFCEFIHKFLPLEALNNISDFISYIMHRSINPNATVLSANNTISLVNDYNTLETDPNEIEKGLLCQNLKCRMLALEAMGLLAVHDRRIAFEKTILIKDALKLDEGLKVTLLDVLCNISLVHGYKNVSNWFIGNISFSHPENELIKVFVDNSENRDPEVRFTACLSLCKLMIHEVNLSWSKIFAELMLKAFQLCKKEDFKIRNCIITFLSIFAETSSDHQAMLKHSAQLVLCEKIVELILHDPDDIFMGVYCKMASEMTLFHDLRKKKERNIWIALAKRLRDRIKQLKSAKKIILPNKGTDELVVLTSNLSLNTSRINLKENVKSSQKVKKIPLLSNSQNKKISSKDNCLRVINLLQQTDMNFDENAVVAADTPKQRPFLPRNAKISSLPHF</sequence>
<dbReference type="InterPro" id="IPR016024">
    <property type="entry name" value="ARM-type_fold"/>
</dbReference>
<evidence type="ECO:0000313" key="6">
    <source>
        <dbReference type="WBParaSite" id="DME_0000682501-mRNA-1"/>
    </source>
</evidence>
<evidence type="ECO:0000256" key="1">
    <source>
        <dbReference type="ARBA" id="ARBA00006533"/>
    </source>
</evidence>
<comment type="similarity">
    <text evidence="1">Belongs to the CND3 (condensin subunit 3) family.</text>
</comment>
<evidence type="ECO:0000313" key="3">
    <source>
        <dbReference type="EMBL" id="VDN51466.1"/>
    </source>
</evidence>
<dbReference type="Pfam" id="PF12719">
    <property type="entry name" value="Cnd3"/>
    <property type="match status" value="1"/>
</dbReference>
<dbReference type="Proteomes" id="UP000038040">
    <property type="component" value="Unplaced"/>
</dbReference>
<dbReference type="WBParaSite" id="DME_0000682501-mRNA-1">
    <property type="protein sequence ID" value="DME_0000682501-mRNA-1"/>
    <property type="gene ID" value="DME_0000682501"/>
</dbReference>
<dbReference type="OrthoDB" id="27187at2759"/>
<evidence type="ECO:0000259" key="2">
    <source>
        <dbReference type="Pfam" id="PF12719"/>
    </source>
</evidence>
<reference evidence="6" key="1">
    <citation type="submission" date="2016-04" db="UniProtKB">
        <authorList>
            <consortium name="WormBaseParasite"/>
        </authorList>
    </citation>
    <scope>IDENTIFICATION</scope>
</reference>
<protein>
    <submittedName>
        <fullName evidence="6">Cnd3 domain-containing protein</fullName>
    </submittedName>
</protein>
<reference evidence="3 5" key="2">
    <citation type="submission" date="2018-11" db="EMBL/GenBank/DDBJ databases">
        <authorList>
            <consortium name="Pathogen Informatics"/>
        </authorList>
    </citation>
    <scope>NUCLEOTIDE SEQUENCE [LARGE SCALE GENOMIC DNA]</scope>
</reference>
<evidence type="ECO:0000313" key="5">
    <source>
        <dbReference type="Proteomes" id="UP000274756"/>
    </source>
</evidence>
<dbReference type="STRING" id="318479.A0A158Q593"/>
<dbReference type="AlphaFoldDB" id="A0A158Q593"/>